<feature type="domain" description="RSE1/DDB1/CPSF1 first beta-propeller" evidence="6">
    <location>
        <begin position="12"/>
        <end position="359"/>
    </location>
</feature>
<dbReference type="InterPro" id="IPR004871">
    <property type="entry name" value="RSE1/DDB1/CPSF1_C"/>
</dbReference>
<dbReference type="Gene3D" id="2.130.10.10">
    <property type="entry name" value="YVTN repeat-like/Quinoprotein amine dehydrogenase"/>
    <property type="match status" value="3"/>
</dbReference>
<dbReference type="InterPro" id="IPR058543">
    <property type="entry name" value="Beta-prop_RSE1/DDB1/CPSF1_2nd"/>
</dbReference>
<evidence type="ECO:0000259" key="5">
    <source>
        <dbReference type="Pfam" id="PF03178"/>
    </source>
</evidence>
<dbReference type="AlphaFoldDB" id="A0A9P4SC67"/>
<dbReference type="EMBL" id="MU006096">
    <property type="protein sequence ID" value="KAF2838953.1"/>
    <property type="molecule type" value="Genomic_DNA"/>
</dbReference>
<dbReference type="InterPro" id="IPR018846">
    <property type="entry name" value="Beta-prop_RSE1/DDB1/CPSF1_1st"/>
</dbReference>
<dbReference type="OrthoDB" id="433457at2759"/>
<dbReference type="PANTHER" id="PTHR10644">
    <property type="entry name" value="DNA REPAIR/RNA PROCESSING CPSF FAMILY"/>
    <property type="match status" value="1"/>
</dbReference>
<organism evidence="8 9">
    <name type="scientific">Patellaria atrata CBS 101060</name>
    <dbReference type="NCBI Taxonomy" id="1346257"/>
    <lineage>
        <taxon>Eukaryota</taxon>
        <taxon>Fungi</taxon>
        <taxon>Dikarya</taxon>
        <taxon>Ascomycota</taxon>
        <taxon>Pezizomycotina</taxon>
        <taxon>Dothideomycetes</taxon>
        <taxon>Dothideomycetes incertae sedis</taxon>
        <taxon>Patellariales</taxon>
        <taxon>Patellariaceae</taxon>
        <taxon>Patellaria</taxon>
    </lineage>
</organism>
<dbReference type="Pfam" id="PF23726">
    <property type="entry name" value="Beta-prop_RSE1_2nd"/>
    <property type="match status" value="1"/>
</dbReference>
<evidence type="ECO:0000256" key="1">
    <source>
        <dbReference type="ARBA" id="ARBA00004123"/>
    </source>
</evidence>
<dbReference type="InterPro" id="IPR015943">
    <property type="entry name" value="WD40/YVTN_repeat-like_dom_sf"/>
</dbReference>
<dbReference type="Proteomes" id="UP000799429">
    <property type="component" value="Unassembled WGS sequence"/>
</dbReference>
<comment type="caution">
    <text evidence="8">The sequence shown here is derived from an EMBL/GenBank/DDBJ whole genome shotgun (WGS) entry which is preliminary data.</text>
</comment>
<evidence type="ECO:0000256" key="3">
    <source>
        <dbReference type="ARBA" id="ARBA00014577"/>
    </source>
</evidence>
<protein>
    <recommendedName>
        <fullName evidence="3">DNA damage-binding protein 1</fullName>
    </recommendedName>
</protein>
<name>A0A9P4SC67_9PEZI</name>
<evidence type="ECO:0000313" key="9">
    <source>
        <dbReference type="Proteomes" id="UP000799429"/>
    </source>
</evidence>
<evidence type="ECO:0000313" key="8">
    <source>
        <dbReference type="EMBL" id="KAF2838953.1"/>
    </source>
</evidence>
<dbReference type="Pfam" id="PF03178">
    <property type="entry name" value="CPSF_A"/>
    <property type="match status" value="1"/>
</dbReference>
<dbReference type="FunFam" id="2.130.10.10:FF:000629">
    <property type="entry name" value="UV-damaged DNA binding protein"/>
    <property type="match status" value="1"/>
</dbReference>
<dbReference type="GO" id="GO:0005634">
    <property type="term" value="C:nucleus"/>
    <property type="evidence" value="ECO:0007669"/>
    <property type="project" value="UniProtKB-SubCell"/>
</dbReference>
<proteinExistence type="inferred from homology"/>
<comment type="similarity">
    <text evidence="2">Belongs to the DDB1 family.</text>
</comment>
<evidence type="ECO:0000259" key="7">
    <source>
        <dbReference type="Pfam" id="PF23726"/>
    </source>
</evidence>
<keyword evidence="9" id="KW-1185">Reference proteome</keyword>
<dbReference type="SUPFAM" id="SSF50998">
    <property type="entry name" value="Quinoprotein alcohol dehydrogenase-like"/>
    <property type="match status" value="1"/>
</dbReference>
<dbReference type="Gene3D" id="1.10.150.910">
    <property type="match status" value="1"/>
</dbReference>
<dbReference type="GO" id="GO:0003676">
    <property type="term" value="F:nucleic acid binding"/>
    <property type="evidence" value="ECO:0007669"/>
    <property type="project" value="InterPro"/>
</dbReference>
<dbReference type="InterPro" id="IPR050358">
    <property type="entry name" value="RSE1/DDB1/CFT1"/>
</dbReference>
<comment type="subcellular location">
    <subcellularLocation>
        <location evidence="1">Nucleus</location>
    </subcellularLocation>
</comment>
<keyword evidence="4" id="KW-0539">Nucleus</keyword>
<feature type="domain" description="RSE1/DDB1/CPSF1 C-terminal" evidence="5">
    <location>
        <begin position="773"/>
        <end position="1092"/>
    </location>
</feature>
<accession>A0A9P4SC67</accession>
<dbReference type="Pfam" id="PF10433">
    <property type="entry name" value="Beta-prop_RSE1_1st"/>
    <property type="match status" value="1"/>
</dbReference>
<dbReference type="InterPro" id="IPR011047">
    <property type="entry name" value="Quinoprotein_ADH-like_sf"/>
</dbReference>
<evidence type="ECO:0000256" key="4">
    <source>
        <dbReference type="ARBA" id="ARBA00023242"/>
    </source>
</evidence>
<feature type="domain" description="RSE1/DDB1/CPSF1 second beta-propeller" evidence="7">
    <location>
        <begin position="416"/>
        <end position="725"/>
    </location>
</feature>
<sequence length="1123" mass="124177">MAYLAPIHRATSVRHAIKLNLLTPDEECLVVAKANRLELYHQTEDGLSLLYTRTIYGKVTILHKIRPASSQTDHLFVATDRFMYFTLSWNSDSKQFQTERSYIDLADKGARDSQTGDRLLVDPSGKFITLEIYEGVVNVIPIIQKTKKTKPNAEIGGLGEPLPARIPELFVRSSAFLQRKLHRPKMVILYQNNLSQRVYLKFRHLVYDPGMGNEAGSVDLEDAHGYEEEINLGASHIIPVSEPAYGILILCETLITYIDDITEEAFSLPLDEATIFVCWERIDNQRFILADDYGRLYLLMLILNKKNAVIDWKLDVLGQTSRASTLVYLDAGRIFVGSHQGDSQVIQIIEGSIEILQTFNNLGPILDFTIMDMGNRSGEGYSNEYSTGQARLVTCSGAYQDGSLRSVRSGVGLEDLGVLCEMGHILNMFELKSDHTSRFEDTLLVSLIGETRVFRFSGDGDVEEVDDFKGLDLSDSTLHAGNLPSNRLLQITNTTVQVIDLDSGMKTGAWTVPNSQSITAVAANDDHVAVAIGGTHLVILSVGNDVSVRSKKVFRGESQVSCLTLPDIAPNICAVGFWEGPVVSFLTLDNLEVIETVIVADDEVAIPRSLLLTQVIPGKPPTLFIALADGNVITYSVDLAMYALSERKSIVLGTQQASFRELPRGIGLYNVFATCEHPSLIYGSEGRIIYSSVTAEKATSVCPFDAEAYPGAVAIATSEDIRIAVIDPERTTHVQTMAVNQTVRRIAYSPSLKGFGLGTIKRTLKDKEEIVESFFKLVDEVIFKELDTFALNEDELVESVIRAELNDGSGGLAERFVVGTAYLDDPSEETARGRILVFEVTEDRLLKVVTEVQVMGACRCLGIMEGKIVAALMKTIVIYKFEYTSTSTPSLKKTASYRTSTAPIDIVVTGRTIAIADMMRSLSIVEFTPGTGGLPDTLVEIARHFETVWSTAVAELAENTYVESDVEGNLRILYRDVQGVTNEDKRRLVVSSEMRLSEMINKIRRIDVATSPDAAVVPRGLVATVEGSIYLLALITPKFQNVLMTLQSNLADCVQSPGHVPFQQYRAFKTRLRESKEPMRFVDGELVEKFLDVDAEVQERCITGLGMGVEEVKELVEGLRRLR</sequence>
<evidence type="ECO:0000259" key="6">
    <source>
        <dbReference type="Pfam" id="PF10433"/>
    </source>
</evidence>
<reference evidence="8" key="1">
    <citation type="journal article" date="2020" name="Stud. Mycol.">
        <title>101 Dothideomycetes genomes: a test case for predicting lifestyles and emergence of pathogens.</title>
        <authorList>
            <person name="Haridas S."/>
            <person name="Albert R."/>
            <person name="Binder M."/>
            <person name="Bloem J."/>
            <person name="Labutti K."/>
            <person name="Salamov A."/>
            <person name="Andreopoulos B."/>
            <person name="Baker S."/>
            <person name="Barry K."/>
            <person name="Bills G."/>
            <person name="Bluhm B."/>
            <person name="Cannon C."/>
            <person name="Castanera R."/>
            <person name="Culley D."/>
            <person name="Daum C."/>
            <person name="Ezra D."/>
            <person name="Gonzalez J."/>
            <person name="Henrissat B."/>
            <person name="Kuo A."/>
            <person name="Liang C."/>
            <person name="Lipzen A."/>
            <person name="Lutzoni F."/>
            <person name="Magnuson J."/>
            <person name="Mondo S."/>
            <person name="Nolan M."/>
            <person name="Ohm R."/>
            <person name="Pangilinan J."/>
            <person name="Park H.-J."/>
            <person name="Ramirez L."/>
            <person name="Alfaro M."/>
            <person name="Sun H."/>
            <person name="Tritt A."/>
            <person name="Yoshinaga Y."/>
            <person name="Zwiers L.-H."/>
            <person name="Turgeon B."/>
            <person name="Goodwin S."/>
            <person name="Spatafora J."/>
            <person name="Crous P."/>
            <person name="Grigoriev I."/>
        </authorList>
    </citation>
    <scope>NUCLEOTIDE SEQUENCE</scope>
    <source>
        <strain evidence="8">CBS 101060</strain>
    </source>
</reference>
<gene>
    <name evidence="8" type="ORF">M501DRAFT_935236</name>
</gene>
<evidence type="ECO:0000256" key="2">
    <source>
        <dbReference type="ARBA" id="ARBA00007453"/>
    </source>
</evidence>